<gene>
    <name evidence="3" type="ORF">ACFORJ_08525</name>
</gene>
<dbReference type="Gene3D" id="1.25.40.20">
    <property type="entry name" value="Ankyrin repeat-containing domain"/>
    <property type="match status" value="1"/>
</dbReference>
<dbReference type="InterPro" id="IPR036770">
    <property type="entry name" value="Ankyrin_rpt-contain_sf"/>
</dbReference>
<keyword evidence="1" id="KW-0677">Repeat</keyword>
<keyword evidence="4" id="KW-1185">Reference proteome</keyword>
<protein>
    <submittedName>
        <fullName evidence="3">Ankyrin repeat domain-containing protein</fullName>
    </submittedName>
</protein>
<evidence type="ECO:0000256" key="2">
    <source>
        <dbReference type="PROSITE-ProRule" id="PRU00023"/>
    </source>
</evidence>
<dbReference type="RefSeq" id="WP_290289732.1">
    <property type="nucleotide sequence ID" value="NZ_CP047211.1"/>
</dbReference>
<dbReference type="InterPro" id="IPR002110">
    <property type="entry name" value="Ankyrin_rpt"/>
</dbReference>
<comment type="caution">
    <text evidence="3">The sequence shown here is derived from an EMBL/GenBank/DDBJ whole genome shotgun (WGS) entry which is preliminary data.</text>
</comment>
<keyword evidence="2" id="KW-0040">ANK repeat</keyword>
<dbReference type="PROSITE" id="PS50297">
    <property type="entry name" value="ANK_REP_REGION"/>
    <property type="match status" value="1"/>
</dbReference>
<accession>A0ABV7ZSL2</accession>
<name>A0ABV7ZSL2_9CORY</name>
<reference evidence="4" key="1">
    <citation type="journal article" date="2019" name="Int. J. Syst. Evol. Microbiol.">
        <title>The Global Catalogue of Microorganisms (GCM) 10K type strain sequencing project: providing services to taxonomists for standard genome sequencing and annotation.</title>
        <authorList>
            <consortium name="The Broad Institute Genomics Platform"/>
            <consortium name="The Broad Institute Genome Sequencing Center for Infectious Disease"/>
            <person name="Wu L."/>
            <person name="Ma J."/>
        </authorList>
    </citation>
    <scope>NUCLEOTIDE SEQUENCE [LARGE SCALE GENOMIC DNA]</scope>
    <source>
        <strain evidence="4">CCUG 53252</strain>
    </source>
</reference>
<evidence type="ECO:0000313" key="3">
    <source>
        <dbReference type="EMBL" id="MFC3850207.1"/>
    </source>
</evidence>
<dbReference type="Pfam" id="PF00023">
    <property type="entry name" value="Ank"/>
    <property type="match status" value="1"/>
</dbReference>
<proteinExistence type="predicted"/>
<evidence type="ECO:0000313" key="4">
    <source>
        <dbReference type="Proteomes" id="UP001595751"/>
    </source>
</evidence>
<dbReference type="EMBL" id="JBHRZN010000002">
    <property type="protein sequence ID" value="MFC3850207.1"/>
    <property type="molecule type" value="Genomic_DNA"/>
</dbReference>
<dbReference type="PANTHER" id="PTHR24161:SF121">
    <property type="entry name" value="M-PHASE PHOSPHOPROTEIN 8"/>
    <property type="match status" value="1"/>
</dbReference>
<organism evidence="3 4">
    <name type="scientific">Corynebacterium hansenii</name>
    <dbReference type="NCBI Taxonomy" id="394964"/>
    <lineage>
        <taxon>Bacteria</taxon>
        <taxon>Bacillati</taxon>
        <taxon>Actinomycetota</taxon>
        <taxon>Actinomycetes</taxon>
        <taxon>Mycobacteriales</taxon>
        <taxon>Corynebacteriaceae</taxon>
        <taxon>Corynebacterium</taxon>
    </lineage>
</organism>
<sequence length="165" mass="17321">MSDQKPVDYEVFLSLLMSDPGPGAREDTEATASPELGAMLDEFAAAHGVDCVDRDGRTLLMNAVTRGRPDLVAGLIERGADVDASDGRDFRALHFAALEDDVTCAGLLLDAGAAIDPRDGWGNTPLWRAAMTFEPDAAVTAFLLARGADPSVANDHGVAPQDLLG</sequence>
<dbReference type="SMART" id="SM00248">
    <property type="entry name" value="ANK"/>
    <property type="match status" value="3"/>
</dbReference>
<dbReference type="PANTHER" id="PTHR24161">
    <property type="entry name" value="ANK_REP_REGION DOMAIN-CONTAINING PROTEIN-RELATED"/>
    <property type="match status" value="1"/>
</dbReference>
<feature type="repeat" description="ANK" evidence="2">
    <location>
        <begin position="121"/>
        <end position="155"/>
    </location>
</feature>
<dbReference type="PROSITE" id="PS50088">
    <property type="entry name" value="ANK_REPEAT"/>
    <property type="match status" value="3"/>
</dbReference>
<dbReference type="Proteomes" id="UP001595751">
    <property type="component" value="Unassembled WGS sequence"/>
</dbReference>
<dbReference type="Pfam" id="PF13637">
    <property type="entry name" value="Ank_4"/>
    <property type="match status" value="1"/>
</dbReference>
<feature type="repeat" description="ANK" evidence="2">
    <location>
        <begin position="55"/>
        <end position="87"/>
    </location>
</feature>
<dbReference type="SUPFAM" id="SSF48403">
    <property type="entry name" value="Ankyrin repeat"/>
    <property type="match status" value="1"/>
</dbReference>
<evidence type="ECO:0000256" key="1">
    <source>
        <dbReference type="ARBA" id="ARBA00022737"/>
    </source>
</evidence>
<feature type="repeat" description="ANK" evidence="2">
    <location>
        <begin position="88"/>
        <end position="120"/>
    </location>
</feature>